<gene>
    <name evidence="2" type="ORF">AHMF7605_28490</name>
</gene>
<feature type="coiled-coil region" evidence="1">
    <location>
        <begin position="29"/>
        <end position="59"/>
    </location>
</feature>
<keyword evidence="3" id="KW-1185">Reference proteome</keyword>
<sequence>MISCSSLFRGKGYNDPRISSQAEIVDLRESELKETRQREKAAMQRLKAAKTELKALKSQVKRGY</sequence>
<reference evidence="2 3" key="1">
    <citation type="submission" date="2018-03" db="EMBL/GenBank/DDBJ databases">
        <title>Adhaeribacter sp. HMF7605 Genome sequencing and assembly.</title>
        <authorList>
            <person name="Kang H."/>
            <person name="Kang J."/>
            <person name="Cha I."/>
            <person name="Kim H."/>
            <person name="Joh K."/>
        </authorList>
    </citation>
    <scope>NUCLEOTIDE SEQUENCE [LARGE SCALE GENOMIC DNA]</scope>
    <source>
        <strain evidence="2 3">HMF7605</strain>
    </source>
</reference>
<organism evidence="2 3">
    <name type="scientific">Adhaeribacter arboris</name>
    <dbReference type="NCBI Taxonomy" id="2072846"/>
    <lineage>
        <taxon>Bacteria</taxon>
        <taxon>Pseudomonadati</taxon>
        <taxon>Bacteroidota</taxon>
        <taxon>Cytophagia</taxon>
        <taxon>Cytophagales</taxon>
        <taxon>Hymenobacteraceae</taxon>
        <taxon>Adhaeribacter</taxon>
    </lineage>
</organism>
<evidence type="ECO:0000313" key="3">
    <source>
        <dbReference type="Proteomes" id="UP000240357"/>
    </source>
</evidence>
<dbReference type="Proteomes" id="UP000240357">
    <property type="component" value="Unassembled WGS sequence"/>
</dbReference>
<keyword evidence="1" id="KW-0175">Coiled coil</keyword>
<name>A0A2T2Y8L5_9BACT</name>
<evidence type="ECO:0000313" key="2">
    <source>
        <dbReference type="EMBL" id="PSR51855.1"/>
    </source>
</evidence>
<evidence type="ECO:0000256" key="1">
    <source>
        <dbReference type="SAM" id="Coils"/>
    </source>
</evidence>
<dbReference type="EMBL" id="PYFT01000002">
    <property type="protein sequence ID" value="PSR51855.1"/>
    <property type="molecule type" value="Genomic_DNA"/>
</dbReference>
<protein>
    <submittedName>
        <fullName evidence="2">Uncharacterized protein</fullName>
    </submittedName>
</protein>
<comment type="caution">
    <text evidence="2">The sequence shown here is derived from an EMBL/GenBank/DDBJ whole genome shotgun (WGS) entry which is preliminary data.</text>
</comment>
<accession>A0A2T2Y8L5</accession>
<dbReference type="AlphaFoldDB" id="A0A2T2Y8L5"/>
<proteinExistence type="predicted"/>